<keyword evidence="6" id="KW-0998">Cell outer membrane</keyword>
<reference evidence="9" key="1">
    <citation type="submission" date="2021-03" db="EMBL/GenBank/DDBJ databases">
        <title>Sagittula salina sp. nov. strain M10.9X isolated from the marine waste.</title>
        <authorList>
            <person name="Satari L."/>
            <person name="Molina-Menor E."/>
            <person name="Vidal-Verdu A."/>
            <person name="Pascual J."/>
            <person name="Pereto J."/>
            <person name="Porcar M."/>
        </authorList>
    </citation>
    <scope>NUCLEOTIDE SEQUENCE</scope>
    <source>
        <strain evidence="9">M10.9X</strain>
    </source>
</reference>
<dbReference type="GO" id="GO:0019867">
    <property type="term" value="C:outer membrane"/>
    <property type="evidence" value="ECO:0007669"/>
    <property type="project" value="InterPro"/>
</dbReference>
<gene>
    <name evidence="9" type="ORF">J5474_18260</name>
</gene>
<evidence type="ECO:0000256" key="5">
    <source>
        <dbReference type="ARBA" id="ARBA00023136"/>
    </source>
</evidence>
<dbReference type="Pfam" id="PF01103">
    <property type="entry name" value="Omp85"/>
    <property type="match status" value="1"/>
</dbReference>
<sequence length="384" mass="39736">MDRSGKVIALFVALAAAPTIAFAQGLATDSPSRDAFGPDENAPGTMLGGGGDLAFGVAYGNLEGVVGMVEVTQDGLFGSDEDLRFHLEGSQYRQSLALALTDEDFLEQPLQRTIRLSGFNVDPNEDAGHQYGYAGADLSMTFVREASGGVSRQLGFGVAQYTIDMTATMPVAVTAHAATYGAVTDVAYAFGGVDVNRVEPGWMPGRGWRATVNLEIGQASTTGYAKLTFGGEAFGRLATHTVVRGHAGVGLSAVAGGNDLPLFKTYQGGGIGSVRGFVAGTMGPVSTIPGSTEVAYPGGQSAWSAGIELVQALTAVDGLKALAFYDLGGVSGSARPFDDRRSSVGLGLSWESPIGPLSVFAAKPLDDKPTDRTETVQVAYGVRF</sequence>
<dbReference type="AlphaFoldDB" id="A0A940MMV8"/>
<evidence type="ECO:0000313" key="9">
    <source>
        <dbReference type="EMBL" id="MBP0484421.1"/>
    </source>
</evidence>
<dbReference type="PANTHER" id="PTHR12815">
    <property type="entry name" value="SORTING AND ASSEMBLY MACHINERY SAMM50 PROTEIN FAMILY MEMBER"/>
    <property type="match status" value="1"/>
</dbReference>
<comment type="subcellular location">
    <subcellularLocation>
        <location evidence="1">Membrane</location>
    </subcellularLocation>
</comment>
<keyword evidence="4 7" id="KW-0732">Signal</keyword>
<evidence type="ECO:0000259" key="8">
    <source>
        <dbReference type="Pfam" id="PF01103"/>
    </source>
</evidence>
<protein>
    <submittedName>
        <fullName evidence="9">BamA/TamA family outer membrane protein</fullName>
    </submittedName>
</protein>
<organism evidence="9 10">
    <name type="scientific">Sagittula salina</name>
    <dbReference type="NCBI Taxonomy" id="2820268"/>
    <lineage>
        <taxon>Bacteria</taxon>
        <taxon>Pseudomonadati</taxon>
        <taxon>Pseudomonadota</taxon>
        <taxon>Alphaproteobacteria</taxon>
        <taxon>Rhodobacterales</taxon>
        <taxon>Roseobacteraceae</taxon>
        <taxon>Sagittula</taxon>
    </lineage>
</organism>
<dbReference type="InterPro" id="IPR000184">
    <property type="entry name" value="Bac_surfAg_D15"/>
</dbReference>
<keyword evidence="3" id="KW-0812">Transmembrane</keyword>
<dbReference type="Gene3D" id="2.40.160.50">
    <property type="entry name" value="membrane protein fhac: a member of the omp85/tpsb transporter family"/>
    <property type="match status" value="1"/>
</dbReference>
<evidence type="ECO:0000256" key="1">
    <source>
        <dbReference type="ARBA" id="ARBA00004370"/>
    </source>
</evidence>
<dbReference type="RefSeq" id="WP_209362758.1">
    <property type="nucleotide sequence ID" value="NZ_JAGISH010000012.1"/>
</dbReference>
<evidence type="ECO:0000256" key="2">
    <source>
        <dbReference type="ARBA" id="ARBA00022452"/>
    </source>
</evidence>
<keyword evidence="10" id="KW-1185">Reference proteome</keyword>
<proteinExistence type="predicted"/>
<dbReference type="PANTHER" id="PTHR12815:SF47">
    <property type="entry name" value="TRANSLOCATION AND ASSEMBLY MODULE SUBUNIT TAMA"/>
    <property type="match status" value="1"/>
</dbReference>
<keyword evidence="5" id="KW-0472">Membrane</keyword>
<evidence type="ECO:0000256" key="6">
    <source>
        <dbReference type="ARBA" id="ARBA00023237"/>
    </source>
</evidence>
<keyword evidence="2" id="KW-1134">Transmembrane beta strand</keyword>
<evidence type="ECO:0000256" key="3">
    <source>
        <dbReference type="ARBA" id="ARBA00022692"/>
    </source>
</evidence>
<dbReference type="InterPro" id="IPR039910">
    <property type="entry name" value="D15-like"/>
</dbReference>
<comment type="caution">
    <text evidence="9">The sequence shown here is derived from an EMBL/GenBank/DDBJ whole genome shotgun (WGS) entry which is preliminary data.</text>
</comment>
<feature type="signal peptide" evidence="7">
    <location>
        <begin position="1"/>
        <end position="23"/>
    </location>
</feature>
<name>A0A940MMV8_9RHOB</name>
<accession>A0A940MMV8</accession>
<evidence type="ECO:0000256" key="7">
    <source>
        <dbReference type="SAM" id="SignalP"/>
    </source>
</evidence>
<evidence type="ECO:0000256" key="4">
    <source>
        <dbReference type="ARBA" id="ARBA00022729"/>
    </source>
</evidence>
<evidence type="ECO:0000313" key="10">
    <source>
        <dbReference type="Proteomes" id="UP000675940"/>
    </source>
</evidence>
<feature type="domain" description="Bacterial surface antigen (D15)" evidence="8">
    <location>
        <begin position="76"/>
        <end position="384"/>
    </location>
</feature>
<dbReference type="EMBL" id="JAGISH010000012">
    <property type="protein sequence ID" value="MBP0484421.1"/>
    <property type="molecule type" value="Genomic_DNA"/>
</dbReference>
<dbReference type="Proteomes" id="UP000675940">
    <property type="component" value="Unassembled WGS sequence"/>
</dbReference>
<feature type="chain" id="PRO_5037763114" evidence="7">
    <location>
        <begin position="24"/>
        <end position="384"/>
    </location>
</feature>